<dbReference type="OrthoDB" id="6055318at2759"/>
<name>A0A8B6E725_MYTGA</name>
<evidence type="ECO:0000256" key="1">
    <source>
        <dbReference type="ARBA" id="ARBA00022723"/>
    </source>
</evidence>
<reference evidence="6" key="1">
    <citation type="submission" date="2018-11" db="EMBL/GenBank/DDBJ databases">
        <authorList>
            <person name="Alioto T."/>
            <person name="Alioto T."/>
        </authorList>
    </citation>
    <scope>NUCLEOTIDE SEQUENCE</scope>
</reference>
<evidence type="ECO:0000259" key="4">
    <source>
        <dbReference type="PROSITE" id="PS00497"/>
    </source>
</evidence>
<dbReference type="PROSITE" id="PS00497">
    <property type="entry name" value="TYROSINASE_1"/>
    <property type="match status" value="1"/>
</dbReference>
<organism evidence="6 7">
    <name type="scientific">Mytilus galloprovincialis</name>
    <name type="common">Mediterranean mussel</name>
    <dbReference type="NCBI Taxonomy" id="29158"/>
    <lineage>
        <taxon>Eukaryota</taxon>
        <taxon>Metazoa</taxon>
        <taxon>Spiralia</taxon>
        <taxon>Lophotrochozoa</taxon>
        <taxon>Mollusca</taxon>
        <taxon>Bivalvia</taxon>
        <taxon>Autobranchia</taxon>
        <taxon>Pteriomorphia</taxon>
        <taxon>Mytilida</taxon>
        <taxon>Mytiloidea</taxon>
        <taxon>Mytilidae</taxon>
        <taxon>Mytilinae</taxon>
        <taxon>Mytilus</taxon>
    </lineage>
</organism>
<keyword evidence="3" id="KW-0732">Signal</keyword>
<dbReference type="AlphaFoldDB" id="A0A8B6E725"/>
<dbReference type="Proteomes" id="UP000596742">
    <property type="component" value="Unassembled WGS sequence"/>
</dbReference>
<comment type="caution">
    <text evidence="6">The sequence shown here is derived from an EMBL/GenBank/DDBJ whole genome shotgun (WGS) entry which is preliminary data.</text>
</comment>
<evidence type="ECO:0000313" key="6">
    <source>
        <dbReference type="EMBL" id="VDI30057.1"/>
    </source>
</evidence>
<feature type="signal peptide" evidence="3">
    <location>
        <begin position="1"/>
        <end position="21"/>
    </location>
</feature>
<keyword evidence="7" id="KW-1185">Reference proteome</keyword>
<sequence>MKAMVYLQVAVSLALTFQSHAWMNGGDFSKQFEECTGVYNKPSDVNALSMRGYEKQCTDLLIPLGSSHQRIGNFTDDQMGYIKSLIRKSFMEMLNNMGNRVKRNTKSVWRVREEVRSRNGAPFQRYAEAVRRLKKSGEYDVIAQIHITVVPTAHFGPNFLRWHRLYLFILETALGCPIPYWDSSEDYVMKKPQDSVVWTPKYFGNGYGPVVTGPFANFQTPIGPLFRKINADGSLMDRHAIIKYVLSKRRMGDISSPTAKPISNMEGYHNNVHAWINGLMGNLGYSAYDPVFFCLHSMIDNVYEIFRRQQVKAGINPATDFVKTGQKGQSPGDLSQINGFINSYGQSHKLAFQVQYQPLSQCPVCHGSKHKYCDNYRGVCVSRAAAPHTNAMEGILIADLMAKKSGLAEGAFGAPFPIFSVDPRTRGDAVQPIEEKKYKY</sequence>
<dbReference type="GO" id="GO:0046872">
    <property type="term" value="F:metal ion binding"/>
    <property type="evidence" value="ECO:0007669"/>
    <property type="project" value="UniProtKB-KW"/>
</dbReference>
<evidence type="ECO:0000256" key="2">
    <source>
        <dbReference type="ARBA" id="ARBA00023008"/>
    </source>
</evidence>
<proteinExistence type="predicted"/>
<protein>
    <recommendedName>
        <fullName evidence="4 5">Tyrosinase copper-binding domain-containing protein</fullName>
    </recommendedName>
</protein>
<dbReference type="PRINTS" id="PR00092">
    <property type="entry name" value="TYROSINASE"/>
</dbReference>
<dbReference type="PANTHER" id="PTHR11474:SF126">
    <property type="entry name" value="TYROSINASE-LIKE PROTEIN TYR-1-RELATED"/>
    <property type="match status" value="1"/>
</dbReference>
<dbReference type="InterPro" id="IPR008922">
    <property type="entry name" value="Di-copper_centre_dom_sf"/>
</dbReference>
<dbReference type="PANTHER" id="PTHR11474">
    <property type="entry name" value="TYROSINASE FAMILY MEMBER"/>
    <property type="match status" value="1"/>
</dbReference>
<dbReference type="GO" id="GO:0016491">
    <property type="term" value="F:oxidoreductase activity"/>
    <property type="evidence" value="ECO:0007669"/>
    <property type="project" value="InterPro"/>
</dbReference>
<dbReference type="EMBL" id="UYJE01004647">
    <property type="protein sequence ID" value="VDI30057.1"/>
    <property type="molecule type" value="Genomic_DNA"/>
</dbReference>
<feature type="chain" id="PRO_5032905748" description="Tyrosinase copper-binding domain-containing protein" evidence="3">
    <location>
        <begin position="22"/>
        <end position="440"/>
    </location>
</feature>
<gene>
    <name evidence="6" type="ORF">MGAL_10B079943</name>
</gene>
<keyword evidence="2" id="KW-0186">Copper</keyword>
<accession>A0A8B6E725</accession>
<evidence type="ECO:0000313" key="7">
    <source>
        <dbReference type="Proteomes" id="UP000596742"/>
    </source>
</evidence>
<dbReference type="PROSITE" id="PS00498">
    <property type="entry name" value="TYROSINASE_2"/>
    <property type="match status" value="1"/>
</dbReference>
<dbReference type="InterPro" id="IPR002227">
    <property type="entry name" value="Tyrosinase_Cu-bd"/>
</dbReference>
<feature type="domain" description="Tyrosinase copper-binding" evidence="5">
    <location>
        <begin position="289"/>
        <end position="300"/>
    </location>
</feature>
<evidence type="ECO:0000256" key="3">
    <source>
        <dbReference type="SAM" id="SignalP"/>
    </source>
</evidence>
<dbReference type="InterPro" id="IPR050316">
    <property type="entry name" value="Tyrosinase/Hemocyanin"/>
</dbReference>
<keyword evidence="1" id="KW-0479">Metal-binding</keyword>
<dbReference type="Gene3D" id="1.10.1280.10">
    <property type="entry name" value="Di-copper center containing domain from catechol oxidase"/>
    <property type="match status" value="1"/>
</dbReference>
<dbReference type="Pfam" id="PF00264">
    <property type="entry name" value="Tyrosinase"/>
    <property type="match status" value="1"/>
</dbReference>
<feature type="domain" description="Tyrosinase copper-binding" evidence="4">
    <location>
        <begin position="154"/>
        <end position="171"/>
    </location>
</feature>
<dbReference type="SUPFAM" id="SSF48056">
    <property type="entry name" value="Di-copper centre-containing domain"/>
    <property type="match status" value="1"/>
</dbReference>
<evidence type="ECO:0000259" key="5">
    <source>
        <dbReference type="PROSITE" id="PS00498"/>
    </source>
</evidence>